<name>M9U674_SACIS</name>
<dbReference type="SMART" id="SM00746">
    <property type="entry name" value="TRASH"/>
    <property type="match status" value="1"/>
</dbReference>
<reference evidence="2 3" key="1">
    <citation type="journal article" date="2013" name="Open Biol.">
        <title>Genomics and genetics of Sulfolobus islandicus LAL14/1, a model hyperthermophilic archaeon.</title>
        <authorList>
            <person name="Jaubert C."/>
            <person name="Danioux C."/>
            <person name="Oberto J."/>
            <person name="Cortez D."/>
            <person name="Bize A."/>
            <person name="Krupovic M."/>
            <person name="She Q."/>
            <person name="Forterre P."/>
            <person name="Prangishvili D."/>
            <person name="Sezonov G."/>
        </authorList>
    </citation>
    <scope>NUCLEOTIDE SEQUENCE [LARGE SCALE GENOMIC DNA]</scope>
    <source>
        <strain evidence="2">LAL14/1</strain>
    </source>
</reference>
<dbReference type="KEGG" id="sic:SiL_1009"/>
<dbReference type="Proteomes" id="UP000013006">
    <property type="component" value="Chromosome"/>
</dbReference>
<organism>
    <name type="scientific">Saccharolobus islandicus LAL14/1</name>
    <dbReference type="NCBI Taxonomy" id="1241935"/>
    <lineage>
        <taxon>Archaea</taxon>
        <taxon>Thermoproteota</taxon>
        <taxon>Thermoprotei</taxon>
        <taxon>Sulfolobales</taxon>
        <taxon>Sulfolobaceae</taxon>
        <taxon>Saccharolobus</taxon>
    </lineage>
</organism>
<sequence>MAEFKSIRQILSIPNFGVCSQCGKEVEYAEFILVHKNKAYLFCSKSCFRKWLRETRVHYGD</sequence>
<proteinExistence type="predicted"/>
<accession>M9U674</accession>
<dbReference type="InterPro" id="IPR011017">
    <property type="entry name" value="TRASH_dom"/>
</dbReference>
<gene>
    <name evidence="2" type="ORF">SiL_1009</name>
</gene>
<protein>
    <recommendedName>
        <fullName evidence="1">TRASH domain-containing protein</fullName>
    </recommendedName>
</protein>
<dbReference type="HOGENOM" id="CLU_2911713_0_0_2"/>
<dbReference type="EMBL" id="CP003928">
    <property type="protein sequence ID" value="AGJ62459.1"/>
    <property type="molecule type" value="Genomic_DNA"/>
</dbReference>
<dbReference type="AlphaFoldDB" id="M9U674"/>
<feature type="domain" description="TRASH" evidence="1">
    <location>
        <begin position="19"/>
        <end position="55"/>
    </location>
</feature>
<evidence type="ECO:0000313" key="3">
    <source>
        <dbReference type="Proteomes" id="UP000013006"/>
    </source>
</evidence>
<evidence type="ECO:0000259" key="1">
    <source>
        <dbReference type="SMART" id="SM00746"/>
    </source>
</evidence>
<evidence type="ECO:0000313" key="2">
    <source>
        <dbReference type="EMBL" id="AGJ62459.1"/>
    </source>
</evidence>